<dbReference type="GO" id="GO:0046983">
    <property type="term" value="F:protein dimerization activity"/>
    <property type="evidence" value="ECO:0007669"/>
    <property type="project" value="InterPro"/>
</dbReference>
<evidence type="ECO:0000259" key="5">
    <source>
        <dbReference type="Pfam" id="PF07730"/>
    </source>
</evidence>
<keyword evidence="4" id="KW-1133">Transmembrane helix</keyword>
<dbReference type="PANTHER" id="PTHR24421:SF63">
    <property type="entry name" value="SENSOR HISTIDINE KINASE DESK"/>
    <property type="match status" value="1"/>
</dbReference>
<evidence type="ECO:0000256" key="4">
    <source>
        <dbReference type="SAM" id="Phobius"/>
    </source>
</evidence>
<dbReference type="RefSeq" id="WP_209342856.1">
    <property type="nucleotide sequence ID" value="NZ_JAGIQL010000111.1"/>
</dbReference>
<organism evidence="6 7">
    <name type="scientific">Streptomyces montanisoli</name>
    <dbReference type="NCBI Taxonomy" id="2798581"/>
    <lineage>
        <taxon>Bacteria</taxon>
        <taxon>Bacillati</taxon>
        <taxon>Actinomycetota</taxon>
        <taxon>Actinomycetes</taxon>
        <taxon>Kitasatosporales</taxon>
        <taxon>Streptomycetaceae</taxon>
        <taxon>Streptomyces</taxon>
    </lineage>
</organism>
<comment type="caution">
    <text evidence="6">The sequence shown here is derived from an EMBL/GenBank/DDBJ whole genome shotgun (WGS) entry which is preliminary data.</text>
</comment>
<accession>A0A940MFX9</accession>
<feature type="transmembrane region" description="Helical" evidence="4">
    <location>
        <begin position="178"/>
        <end position="199"/>
    </location>
</feature>
<dbReference type="InterPro" id="IPR050482">
    <property type="entry name" value="Sensor_HK_TwoCompSys"/>
</dbReference>
<evidence type="ECO:0000256" key="1">
    <source>
        <dbReference type="ARBA" id="ARBA00022679"/>
    </source>
</evidence>
<dbReference type="Pfam" id="PF07730">
    <property type="entry name" value="HisKA_3"/>
    <property type="match status" value="1"/>
</dbReference>
<dbReference type="Proteomes" id="UP000670475">
    <property type="component" value="Unassembled WGS sequence"/>
</dbReference>
<feature type="transmembrane region" description="Helical" evidence="4">
    <location>
        <begin position="35"/>
        <end position="54"/>
    </location>
</feature>
<dbReference type="GO" id="GO:0000155">
    <property type="term" value="F:phosphorelay sensor kinase activity"/>
    <property type="evidence" value="ECO:0007669"/>
    <property type="project" value="InterPro"/>
</dbReference>
<feature type="transmembrane region" description="Helical" evidence="4">
    <location>
        <begin position="129"/>
        <end position="146"/>
    </location>
</feature>
<protein>
    <submittedName>
        <fullName evidence="6">Sensor histidine kinase</fullName>
    </submittedName>
</protein>
<name>A0A940MFX9_9ACTN</name>
<dbReference type="SUPFAM" id="SSF55874">
    <property type="entry name" value="ATPase domain of HSP90 chaperone/DNA topoisomerase II/histidine kinase"/>
    <property type="match status" value="1"/>
</dbReference>
<feature type="transmembrane region" description="Helical" evidence="4">
    <location>
        <begin position="100"/>
        <end position="117"/>
    </location>
</feature>
<keyword evidence="2 6" id="KW-0418">Kinase</keyword>
<feature type="domain" description="Signal transduction histidine kinase subgroup 3 dimerisation and phosphoacceptor" evidence="5">
    <location>
        <begin position="227"/>
        <end position="295"/>
    </location>
</feature>
<keyword evidence="7" id="KW-1185">Reference proteome</keyword>
<feature type="transmembrane region" description="Helical" evidence="4">
    <location>
        <begin position="153"/>
        <end position="172"/>
    </location>
</feature>
<proteinExistence type="predicted"/>
<dbReference type="Gene3D" id="1.20.5.1930">
    <property type="match status" value="1"/>
</dbReference>
<keyword evidence="4" id="KW-0812">Transmembrane</keyword>
<dbReference type="EMBL" id="JAGIQL010000111">
    <property type="protein sequence ID" value="MBP0460352.1"/>
    <property type="molecule type" value="Genomic_DNA"/>
</dbReference>
<reference evidence="6" key="1">
    <citation type="submission" date="2021-03" db="EMBL/GenBank/DDBJ databases">
        <title>Whole genome sequence of Streptomyces bomunensis MMS17-BM035.</title>
        <authorList>
            <person name="Lee J.H."/>
        </authorList>
    </citation>
    <scope>NUCLEOTIDE SEQUENCE</scope>
    <source>
        <strain evidence="6">MMS17-BM035</strain>
    </source>
</reference>
<dbReference type="InterPro" id="IPR011712">
    <property type="entry name" value="Sig_transdc_His_kin_sub3_dim/P"/>
</dbReference>
<dbReference type="GO" id="GO:0016020">
    <property type="term" value="C:membrane"/>
    <property type="evidence" value="ECO:0007669"/>
    <property type="project" value="InterPro"/>
</dbReference>
<sequence>MPDRTPGAGPAGRAAGSGLGLHWWAERPGIDRFELLTHCGFYVFSLGFAGGAVPTATSGIGAPAAVAAVVLLLVAHGVLGGLSSSRALHWAMGRRARPTVLVAATVVTAAAVLALVLHGESVVPVESRAAGFVVAVGSVVTPVAVLTVRALPLLRIAGLVAVATLVVTAASLAAGLPAVVVIVNAVSAVWIGWAMVLFGRISGWMTQIMWELLDARDTRARLAVAEERLRFARDLHDVMGRNLSVMALQSELAARLTRRGATDEAAGQMEAVQRIARDAQSEIRAVVRGYREADLAAELAGARSMLESAGIDCAIDTAEAAGADGDGSAASLAPSVQTALGWVVREATTNVLRHADAAGCEIRLRVAAQEAVLTVANNGVRGPGDGIGPSPAPGGSGLAGLRERLTALGGTLTTRAQDGTFVLTASVPRQEER</sequence>
<evidence type="ECO:0000313" key="7">
    <source>
        <dbReference type="Proteomes" id="UP000670475"/>
    </source>
</evidence>
<dbReference type="CDD" id="cd16917">
    <property type="entry name" value="HATPase_UhpB-NarQ-NarX-like"/>
    <property type="match status" value="1"/>
</dbReference>
<keyword evidence="1" id="KW-0808">Transferase</keyword>
<evidence type="ECO:0000256" key="2">
    <source>
        <dbReference type="ARBA" id="ARBA00022777"/>
    </source>
</evidence>
<gene>
    <name evidence="6" type="ORF">JFN87_23070</name>
</gene>
<keyword evidence="3" id="KW-0902">Two-component regulatory system</keyword>
<feature type="transmembrane region" description="Helical" evidence="4">
    <location>
        <begin position="60"/>
        <end position="79"/>
    </location>
</feature>
<dbReference type="PANTHER" id="PTHR24421">
    <property type="entry name" value="NITRATE/NITRITE SENSOR PROTEIN NARX-RELATED"/>
    <property type="match status" value="1"/>
</dbReference>
<evidence type="ECO:0000313" key="6">
    <source>
        <dbReference type="EMBL" id="MBP0460352.1"/>
    </source>
</evidence>
<dbReference type="Gene3D" id="3.30.565.10">
    <property type="entry name" value="Histidine kinase-like ATPase, C-terminal domain"/>
    <property type="match status" value="1"/>
</dbReference>
<keyword evidence="4" id="KW-0472">Membrane</keyword>
<evidence type="ECO:0000256" key="3">
    <source>
        <dbReference type="ARBA" id="ARBA00023012"/>
    </source>
</evidence>
<dbReference type="InterPro" id="IPR036890">
    <property type="entry name" value="HATPase_C_sf"/>
</dbReference>
<dbReference type="AlphaFoldDB" id="A0A940MFX9"/>